<reference evidence="3 4" key="1">
    <citation type="submission" date="2016-03" db="EMBL/GenBank/DDBJ databases">
        <title>EvidentialGene: Evidence-directed Construction of Genes on Genomes.</title>
        <authorList>
            <person name="Gilbert D.G."/>
            <person name="Choi J.-H."/>
            <person name="Mockaitis K."/>
            <person name="Colbourne J."/>
            <person name="Pfrender M."/>
        </authorList>
    </citation>
    <scope>NUCLEOTIDE SEQUENCE [LARGE SCALE GENOMIC DNA]</scope>
    <source>
        <strain evidence="3 4">Xinb3</strain>
        <tissue evidence="3">Complete organism</tissue>
    </source>
</reference>
<gene>
    <name evidence="3" type="ORF">APZ42_002990</name>
</gene>
<sequence>LLTLQLVKNPDIIAAVAALTSQRPYTVGFAAETEQVEQYAKRKLAEKNLDLICANDVSVAGQGFNSEQNAITVYGKDLTQPLALQDKSALATSLIQLI</sequence>
<comment type="similarity">
    <text evidence="1">Belongs to the PPC synthetase family.</text>
</comment>
<dbReference type="InterPro" id="IPR007085">
    <property type="entry name" value="DNA/pantothenate-metab_flavo_C"/>
</dbReference>
<accession>A0A164HWU7</accession>
<feature type="non-terminal residue" evidence="3">
    <location>
        <position position="1"/>
    </location>
</feature>
<feature type="domain" description="DNA/pantothenate metabolism flavoprotein C-terminal" evidence="2">
    <location>
        <begin position="2"/>
        <end position="98"/>
    </location>
</feature>
<feature type="non-terminal residue" evidence="3">
    <location>
        <position position="98"/>
    </location>
</feature>
<dbReference type="GO" id="GO:0015937">
    <property type="term" value="P:coenzyme A biosynthetic process"/>
    <property type="evidence" value="ECO:0007669"/>
    <property type="project" value="UniProtKB-ARBA"/>
</dbReference>
<protein>
    <submittedName>
        <fullName evidence="3">Putative Coenzyme A biosynthesis bifunctional protein CoaBC</fullName>
    </submittedName>
</protein>
<dbReference type="Gene3D" id="3.40.50.10300">
    <property type="entry name" value="CoaB-like"/>
    <property type="match status" value="1"/>
</dbReference>
<organism evidence="3 4">
    <name type="scientific">Daphnia magna</name>
    <dbReference type="NCBI Taxonomy" id="35525"/>
    <lineage>
        <taxon>Eukaryota</taxon>
        <taxon>Metazoa</taxon>
        <taxon>Ecdysozoa</taxon>
        <taxon>Arthropoda</taxon>
        <taxon>Crustacea</taxon>
        <taxon>Branchiopoda</taxon>
        <taxon>Diplostraca</taxon>
        <taxon>Cladocera</taxon>
        <taxon>Anomopoda</taxon>
        <taxon>Daphniidae</taxon>
        <taxon>Daphnia</taxon>
    </lineage>
</organism>
<evidence type="ECO:0000313" key="3">
    <source>
        <dbReference type="EMBL" id="KZS00640.1"/>
    </source>
</evidence>
<dbReference type="Proteomes" id="UP000076858">
    <property type="component" value="Unassembled WGS sequence"/>
</dbReference>
<name>A0A164HWU7_9CRUS</name>
<dbReference type="Pfam" id="PF04127">
    <property type="entry name" value="DFP"/>
    <property type="match status" value="1"/>
</dbReference>
<dbReference type="InterPro" id="IPR035929">
    <property type="entry name" value="CoaB-like_sf"/>
</dbReference>
<keyword evidence="4" id="KW-1185">Reference proteome</keyword>
<dbReference type="STRING" id="35525.A0A164HWU7"/>
<proteinExistence type="inferred from homology"/>
<evidence type="ECO:0000256" key="1">
    <source>
        <dbReference type="ARBA" id="ARBA00005703"/>
    </source>
</evidence>
<evidence type="ECO:0000313" key="4">
    <source>
        <dbReference type="Proteomes" id="UP000076858"/>
    </source>
</evidence>
<dbReference type="EMBL" id="LRGB01009169">
    <property type="protein sequence ID" value="KZS00640.1"/>
    <property type="molecule type" value="Genomic_DNA"/>
</dbReference>
<comment type="caution">
    <text evidence="3">The sequence shown here is derived from an EMBL/GenBank/DDBJ whole genome shotgun (WGS) entry which is preliminary data.</text>
</comment>
<dbReference type="AlphaFoldDB" id="A0A164HWU7"/>
<evidence type="ECO:0000259" key="2">
    <source>
        <dbReference type="Pfam" id="PF04127"/>
    </source>
</evidence>
<dbReference type="SUPFAM" id="SSF102645">
    <property type="entry name" value="CoaB-like"/>
    <property type="match status" value="1"/>
</dbReference>
<dbReference type="GO" id="GO:0003824">
    <property type="term" value="F:catalytic activity"/>
    <property type="evidence" value="ECO:0007669"/>
    <property type="project" value="UniProtKB-ARBA"/>
</dbReference>